<dbReference type="SUPFAM" id="SSF46785">
    <property type="entry name" value="Winged helix' DNA-binding domain"/>
    <property type="match status" value="2"/>
</dbReference>
<dbReference type="SMART" id="SM00345">
    <property type="entry name" value="HTH_GNTR"/>
    <property type="match status" value="2"/>
</dbReference>
<dbReference type="EMBL" id="JAUSRR010000003">
    <property type="protein sequence ID" value="MDP9923008.1"/>
    <property type="molecule type" value="Genomic_DNA"/>
</dbReference>
<dbReference type="SUPFAM" id="SSF48008">
    <property type="entry name" value="GntR ligand-binding domain-like"/>
    <property type="match status" value="1"/>
</dbReference>
<keyword evidence="1" id="KW-0805">Transcription regulation</keyword>
<dbReference type="InterPro" id="IPR036388">
    <property type="entry name" value="WH-like_DNA-bd_sf"/>
</dbReference>
<sequence length="339" mass="37461">MKRDRIELPSDADGAPRQAPLYALITDVLRTAIVSGSIEPGAVLLEGPLAELLHATRTPVRQALRDLEREGLVSRFDGRGFLAGPAGAEPKRVVLNAAMLGTAAAEPVRKTLGWEGIYDAVERDVVHLSVFDRYRLNELELARHFGVGRMVARDVLLRLESLGLTEKDERLRWIVTPLDAQRINHLYELRWLVEPAALRAAMAAHPSRDVQPMIASLRRAMRQYPEVDRTGLDQLEHDLHVDFLSKCPNPELLQCLQRTRCILTLSKHVLGEAAPMPKRDPFLSEHLAVFNAVAQGDAPGAADLLRAHLEASCRKVIARAAAVRDSVALPDLPYAVVSP</sequence>
<dbReference type="Pfam" id="PF00392">
    <property type="entry name" value="GntR"/>
    <property type="match status" value="1"/>
</dbReference>
<dbReference type="InterPro" id="IPR000524">
    <property type="entry name" value="Tscrpt_reg_HTH_GntR"/>
</dbReference>
<comment type="caution">
    <text evidence="5">The sequence shown here is derived from an EMBL/GenBank/DDBJ whole genome shotgun (WGS) entry which is preliminary data.</text>
</comment>
<dbReference type="GO" id="GO:0003700">
    <property type="term" value="F:DNA-binding transcription factor activity"/>
    <property type="evidence" value="ECO:0007669"/>
    <property type="project" value="InterPro"/>
</dbReference>
<dbReference type="InterPro" id="IPR008920">
    <property type="entry name" value="TF_FadR/GntR_C"/>
</dbReference>
<dbReference type="GO" id="GO:0003677">
    <property type="term" value="F:DNA binding"/>
    <property type="evidence" value="ECO:0007669"/>
    <property type="project" value="UniProtKB-KW"/>
</dbReference>
<evidence type="ECO:0000313" key="5">
    <source>
        <dbReference type="EMBL" id="MDP9923008.1"/>
    </source>
</evidence>
<name>A0AAW8DTX3_9BURK</name>
<dbReference type="CDD" id="cd07377">
    <property type="entry name" value="WHTH_GntR"/>
    <property type="match status" value="1"/>
</dbReference>
<accession>A0AAW8DTX3</accession>
<dbReference type="PROSITE" id="PS50949">
    <property type="entry name" value="HTH_GNTR"/>
    <property type="match status" value="1"/>
</dbReference>
<dbReference type="PANTHER" id="PTHR43537">
    <property type="entry name" value="TRANSCRIPTIONAL REGULATOR, GNTR FAMILY"/>
    <property type="match status" value="1"/>
</dbReference>
<keyword evidence="2 5" id="KW-0238">DNA-binding</keyword>
<dbReference type="Gene3D" id="1.20.120.530">
    <property type="entry name" value="GntR ligand-binding domain-like"/>
    <property type="match status" value="1"/>
</dbReference>
<dbReference type="Pfam" id="PF07729">
    <property type="entry name" value="FCD"/>
    <property type="match status" value="1"/>
</dbReference>
<evidence type="ECO:0000259" key="4">
    <source>
        <dbReference type="PROSITE" id="PS50949"/>
    </source>
</evidence>
<dbReference type="PANTHER" id="PTHR43537:SF45">
    <property type="entry name" value="GNTR FAMILY REGULATORY PROTEIN"/>
    <property type="match status" value="1"/>
</dbReference>
<dbReference type="InterPro" id="IPR011711">
    <property type="entry name" value="GntR_C"/>
</dbReference>
<evidence type="ECO:0000313" key="6">
    <source>
        <dbReference type="Proteomes" id="UP001244295"/>
    </source>
</evidence>
<evidence type="ECO:0000256" key="2">
    <source>
        <dbReference type="ARBA" id="ARBA00023125"/>
    </source>
</evidence>
<keyword evidence="3" id="KW-0804">Transcription</keyword>
<reference evidence="5" key="1">
    <citation type="submission" date="2023-07" db="EMBL/GenBank/DDBJ databases">
        <title>Sorghum-associated microbial communities from plants grown in Nebraska, USA.</title>
        <authorList>
            <person name="Schachtman D."/>
        </authorList>
    </citation>
    <scope>NUCLEOTIDE SEQUENCE</scope>
    <source>
        <strain evidence="5">DS2795</strain>
    </source>
</reference>
<organism evidence="5 6">
    <name type="scientific">Variovorax boronicumulans</name>
    <dbReference type="NCBI Taxonomy" id="436515"/>
    <lineage>
        <taxon>Bacteria</taxon>
        <taxon>Pseudomonadati</taxon>
        <taxon>Pseudomonadota</taxon>
        <taxon>Betaproteobacteria</taxon>
        <taxon>Burkholderiales</taxon>
        <taxon>Comamonadaceae</taxon>
        <taxon>Variovorax</taxon>
    </lineage>
</organism>
<dbReference type="RefSeq" id="WP_307636556.1">
    <property type="nucleotide sequence ID" value="NZ_JAUSRR010000003.1"/>
</dbReference>
<gene>
    <name evidence="5" type="ORF">J2W25_002029</name>
</gene>
<dbReference type="AlphaFoldDB" id="A0AAW8DTX3"/>
<dbReference type="Proteomes" id="UP001244295">
    <property type="component" value="Unassembled WGS sequence"/>
</dbReference>
<evidence type="ECO:0000256" key="1">
    <source>
        <dbReference type="ARBA" id="ARBA00023015"/>
    </source>
</evidence>
<feature type="domain" description="HTH gntR-type" evidence="4">
    <location>
        <begin position="19"/>
        <end position="86"/>
    </location>
</feature>
<evidence type="ECO:0000256" key="3">
    <source>
        <dbReference type="ARBA" id="ARBA00023163"/>
    </source>
</evidence>
<dbReference type="Gene3D" id="1.10.10.10">
    <property type="entry name" value="Winged helix-like DNA-binding domain superfamily/Winged helix DNA-binding domain"/>
    <property type="match status" value="2"/>
</dbReference>
<protein>
    <submittedName>
        <fullName evidence="5">DNA-binding GntR family transcriptional regulator</fullName>
    </submittedName>
</protein>
<dbReference type="SMART" id="SM00895">
    <property type="entry name" value="FCD"/>
    <property type="match status" value="1"/>
</dbReference>
<dbReference type="InterPro" id="IPR036390">
    <property type="entry name" value="WH_DNA-bd_sf"/>
</dbReference>
<proteinExistence type="predicted"/>